<comment type="similarity">
    <text evidence="1">Belongs to the sigma-70 factor family. ECF subfamily.</text>
</comment>
<dbReference type="InterPro" id="IPR013249">
    <property type="entry name" value="RNA_pol_sigma70_r4_t2"/>
</dbReference>
<dbReference type="Gene3D" id="1.10.1740.10">
    <property type="match status" value="1"/>
</dbReference>
<accession>A0A0G1MGD1</accession>
<organism evidence="7 8">
    <name type="scientific">Candidatus Magasanikbacteria bacterium GW2011_GWA2_45_39</name>
    <dbReference type="NCBI Taxonomy" id="1619041"/>
    <lineage>
        <taxon>Bacteria</taxon>
        <taxon>Candidatus Magasanikiibacteriota</taxon>
    </lineage>
</organism>
<name>A0A0G1MGD1_9BACT</name>
<keyword evidence="2" id="KW-0805">Transcription regulation</keyword>
<dbReference type="NCBIfam" id="TIGR02937">
    <property type="entry name" value="sigma70-ECF"/>
    <property type="match status" value="1"/>
</dbReference>
<dbReference type="PANTHER" id="PTHR43133:SF51">
    <property type="entry name" value="RNA POLYMERASE SIGMA FACTOR"/>
    <property type="match status" value="1"/>
</dbReference>
<evidence type="ECO:0000256" key="2">
    <source>
        <dbReference type="ARBA" id="ARBA00023015"/>
    </source>
</evidence>
<dbReference type="Gene3D" id="1.10.10.10">
    <property type="entry name" value="Winged helix-like DNA-binding domain superfamily/Winged helix DNA-binding domain"/>
    <property type="match status" value="1"/>
</dbReference>
<dbReference type="EMBL" id="LCKX01000015">
    <property type="protein sequence ID" value="KKU07117.1"/>
    <property type="molecule type" value="Genomic_DNA"/>
</dbReference>
<dbReference type="SUPFAM" id="SSF88946">
    <property type="entry name" value="Sigma2 domain of RNA polymerase sigma factors"/>
    <property type="match status" value="1"/>
</dbReference>
<dbReference type="Pfam" id="PF08281">
    <property type="entry name" value="Sigma70_r4_2"/>
    <property type="match status" value="1"/>
</dbReference>
<dbReference type="InterPro" id="IPR039425">
    <property type="entry name" value="RNA_pol_sigma-70-like"/>
</dbReference>
<dbReference type="GO" id="GO:0003677">
    <property type="term" value="F:DNA binding"/>
    <property type="evidence" value="ECO:0007669"/>
    <property type="project" value="InterPro"/>
</dbReference>
<dbReference type="GO" id="GO:0006352">
    <property type="term" value="P:DNA-templated transcription initiation"/>
    <property type="evidence" value="ECO:0007669"/>
    <property type="project" value="InterPro"/>
</dbReference>
<evidence type="ECO:0000256" key="1">
    <source>
        <dbReference type="ARBA" id="ARBA00010641"/>
    </source>
</evidence>
<evidence type="ECO:0000256" key="4">
    <source>
        <dbReference type="ARBA" id="ARBA00023163"/>
    </source>
</evidence>
<evidence type="ECO:0000259" key="6">
    <source>
        <dbReference type="Pfam" id="PF08281"/>
    </source>
</evidence>
<keyword evidence="4" id="KW-0804">Transcription</keyword>
<keyword evidence="3" id="KW-0731">Sigma factor</keyword>
<dbReference type="InterPro" id="IPR007627">
    <property type="entry name" value="RNA_pol_sigma70_r2"/>
</dbReference>
<protein>
    <submittedName>
        <fullName evidence="7">RNA polymerase, sigma-24 subunit, ECF subfamily</fullName>
    </submittedName>
</protein>
<dbReference type="InterPro" id="IPR013324">
    <property type="entry name" value="RNA_pol_sigma_r3/r4-like"/>
</dbReference>
<dbReference type="GO" id="GO:0016987">
    <property type="term" value="F:sigma factor activity"/>
    <property type="evidence" value="ECO:0007669"/>
    <property type="project" value="UniProtKB-KW"/>
</dbReference>
<dbReference type="Pfam" id="PF04542">
    <property type="entry name" value="Sigma70_r2"/>
    <property type="match status" value="1"/>
</dbReference>
<feature type="domain" description="RNA polymerase sigma-70 region 2" evidence="5">
    <location>
        <begin position="15"/>
        <end position="47"/>
    </location>
</feature>
<dbReference type="PANTHER" id="PTHR43133">
    <property type="entry name" value="RNA POLYMERASE ECF-TYPE SIGMA FACTO"/>
    <property type="match status" value="1"/>
</dbReference>
<dbReference type="CDD" id="cd06171">
    <property type="entry name" value="Sigma70_r4"/>
    <property type="match status" value="1"/>
</dbReference>
<feature type="domain" description="RNA polymerase sigma factor 70 region 4 type 2" evidence="6">
    <location>
        <begin position="78"/>
        <end position="129"/>
    </location>
</feature>
<evidence type="ECO:0000313" key="8">
    <source>
        <dbReference type="Proteomes" id="UP000033999"/>
    </source>
</evidence>
<dbReference type="SUPFAM" id="SSF88659">
    <property type="entry name" value="Sigma3 and sigma4 domains of RNA polymerase sigma factors"/>
    <property type="match status" value="1"/>
</dbReference>
<dbReference type="InterPro" id="IPR014284">
    <property type="entry name" value="RNA_pol_sigma-70_dom"/>
</dbReference>
<dbReference type="AlphaFoldDB" id="A0A0G1MGD1"/>
<evidence type="ECO:0000259" key="5">
    <source>
        <dbReference type="Pfam" id="PF04542"/>
    </source>
</evidence>
<dbReference type="Proteomes" id="UP000033999">
    <property type="component" value="Unassembled WGS sequence"/>
</dbReference>
<proteinExistence type="inferred from homology"/>
<comment type="caution">
    <text evidence="7">The sequence shown here is derived from an EMBL/GenBank/DDBJ whole genome shotgun (WGS) entry which is preliminary data.</text>
</comment>
<dbReference type="InterPro" id="IPR036388">
    <property type="entry name" value="WH-like_DNA-bd_sf"/>
</dbReference>
<reference evidence="7 8" key="1">
    <citation type="journal article" date="2015" name="Nature">
        <title>rRNA introns, odd ribosomes, and small enigmatic genomes across a large radiation of phyla.</title>
        <authorList>
            <person name="Brown C.T."/>
            <person name="Hug L.A."/>
            <person name="Thomas B.C."/>
            <person name="Sharon I."/>
            <person name="Castelle C.J."/>
            <person name="Singh A."/>
            <person name="Wilkins M.J."/>
            <person name="Williams K.H."/>
            <person name="Banfield J.F."/>
        </authorList>
    </citation>
    <scope>NUCLEOTIDE SEQUENCE [LARGE SCALE GENOMIC DNA]</scope>
</reference>
<sequence length="134" mass="15949">MIHVYANLVGSVPFKNLHTFDQSKNFKTWAYTIATNTVYDYLRRKHRSRELFIIDDPESAFETIDEDTAYKEIEDKEVVEKALGSLKPLHQTFLMMYYKDELTYEEIASHLRIPLNTVKKHLYRAKRALKDQLF</sequence>
<dbReference type="InterPro" id="IPR013325">
    <property type="entry name" value="RNA_pol_sigma_r2"/>
</dbReference>
<gene>
    <name evidence="7" type="ORF">UX10_C0015G0003</name>
</gene>
<evidence type="ECO:0000256" key="3">
    <source>
        <dbReference type="ARBA" id="ARBA00023082"/>
    </source>
</evidence>
<evidence type="ECO:0000313" key="7">
    <source>
        <dbReference type="EMBL" id="KKU07117.1"/>
    </source>
</evidence>